<protein>
    <submittedName>
        <fullName evidence="4">Neogenin-like</fullName>
    </submittedName>
</protein>
<feature type="region of interest" description="Disordered" evidence="1">
    <location>
        <begin position="223"/>
        <end position="260"/>
    </location>
</feature>
<accession>A0A1V9XF67</accession>
<dbReference type="Gene3D" id="2.60.40.10">
    <property type="entry name" value="Immunoglobulins"/>
    <property type="match status" value="1"/>
</dbReference>
<keyword evidence="2" id="KW-0812">Transmembrane</keyword>
<sequence>VFVGATGTSTITIQWAQAPQSGAKGFIVYYRPDSDLNLGWREAQLDGRSNQYTLQHLIAGTLYQIYVSATNEFGAGDPSDIISMRTHRSLASDMTSLLSTALFGDSGGQPMLLNLFVLIPVLASLITIIIVVVVTCVCLHRIKARHARAILAGQTISLDPKTYMTVARSRMASMDNTCDSNPPSKLYLVPLTPRTPVNTAEAYSIDPIGSLLYSSPVSSGSSLSSPSWSSQNCSMRTPLLPKPRGPLPSTLVQDEGSPEPELVDLHGMSAQQRQFPANLSMFHVQTIVRTLPAGCVQPLDGKQIAGTGQPSPKQLPQPEYGQRYVDIQQPPPLPPDRPVGPPHPVLSAMLMTQIPPTAGATQVVDDAEALKRQQYVNEEIKTFLINHNGLPGMTQLPLQAQQV</sequence>
<evidence type="ECO:0000256" key="2">
    <source>
        <dbReference type="SAM" id="Phobius"/>
    </source>
</evidence>
<evidence type="ECO:0000259" key="3">
    <source>
        <dbReference type="PROSITE" id="PS50853"/>
    </source>
</evidence>
<dbReference type="Proteomes" id="UP000192247">
    <property type="component" value="Unassembled WGS sequence"/>
</dbReference>
<dbReference type="STRING" id="418985.A0A1V9XF67"/>
<dbReference type="Pfam" id="PF00041">
    <property type="entry name" value="fn3"/>
    <property type="match status" value="1"/>
</dbReference>
<dbReference type="AlphaFoldDB" id="A0A1V9XF67"/>
<dbReference type="PROSITE" id="PS50853">
    <property type="entry name" value="FN3"/>
    <property type="match status" value="1"/>
</dbReference>
<feature type="domain" description="Fibronectin type-III" evidence="3">
    <location>
        <begin position="1"/>
        <end position="89"/>
    </location>
</feature>
<evidence type="ECO:0000313" key="5">
    <source>
        <dbReference type="Proteomes" id="UP000192247"/>
    </source>
</evidence>
<comment type="caution">
    <text evidence="4">The sequence shown here is derived from an EMBL/GenBank/DDBJ whole genome shotgun (WGS) entry which is preliminary data.</text>
</comment>
<keyword evidence="2" id="KW-0472">Membrane</keyword>
<proteinExistence type="predicted"/>
<keyword evidence="5" id="KW-1185">Reference proteome</keyword>
<reference evidence="4 5" key="1">
    <citation type="journal article" date="2017" name="Gigascience">
        <title>Draft genome of the honey bee ectoparasitic mite, Tropilaelaps mercedesae, is shaped by the parasitic life history.</title>
        <authorList>
            <person name="Dong X."/>
            <person name="Armstrong S.D."/>
            <person name="Xia D."/>
            <person name="Makepeace B.L."/>
            <person name="Darby A.C."/>
            <person name="Kadowaki T."/>
        </authorList>
    </citation>
    <scope>NUCLEOTIDE SEQUENCE [LARGE SCALE GENOMIC DNA]</scope>
    <source>
        <strain evidence="4">Wuxi-XJTLU</strain>
    </source>
</reference>
<dbReference type="InterPro" id="IPR003961">
    <property type="entry name" value="FN3_dom"/>
</dbReference>
<dbReference type="OrthoDB" id="152385at2759"/>
<feature type="non-terminal residue" evidence="4">
    <location>
        <position position="1"/>
    </location>
</feature>
<dbReference type="InterPro" id="IPR036116">
    <property type="entry name" value="FN3_sf"/>
</dbReference>
<organism evidence="4 5">
    <name type="scientific">Tropilaelaps mercedesae</name>
    <dbReference type="NCBI Taxonomy" id="418985"/>
    <lineage>
        <taxon>Eukaryota</taxon>
        <taxon>Metazoa</taxon>
        <taxon>Ecdysozoa</taxon>
        <taxon>Arthropoda</taxon>
        <taxon>Chelicerata</taxon>
        <taxon>Arachnida</taxon>
        <taxon>Acari</taxon>
        <taxon>Parasitiformes</taxon>
        <taxon>Mesostigmata</taxon>
        <taxon>Gamasina</taxon>
        <taxon>Dermanyssoidea</taxon>
        <taxon>Laelapidae</taxon>
        <taxon>Tropilaelaps</taxon>
    </lineage>
</organism>
<dbReference type="CDD" id="cd00063">
    <property type="entry name" value="FN3"/>
    <property type="match status" value="1"/>
</dbReference>
<dbReference type="InParanoid" id="A0A1V9XF67"/>
<name>A0A1V9XF67_9ACAR</name>
<feature type="transmembrane region" description="Helical" evidence="2">
    <location>
        <begin position="115"/>
        <end position="139"/>
    </location>
</feature>
<keyword evidence="2" id="KW-1133">Transmembrane helix</keyword>
<evidence type="ECO:0000313" key="4">
    <source>
        <dbReference type="EMBL" id="OQR72066.1"/>
    </source>
</evidence>
<dbReference type="InterPro" id="IPR013783">
    <property type="entry name" value="Ig-like_fold"/>
</dbReference>
<dbReference type="SUPFAM" id="SSF49265">
    <property type="entry name" value="Fibronectin type III"/>
    <property type="match status" value="1"/>
</dbReference>
<gene>
    <name evidence="4" type="ORF">BIW11_10607</name>
</gene>
<dbReference type="EMBL" id="MNPL01012565">
    <property type="protein sequence ID" value="OQR72066.1"/>
    <property type="molecule type" value="Genomic_DNA"/>
</dbReference>
<evidence type="ECO:0000256" key="1">
    <source>
        <dbReference type="SAM" id="MobiDB-lite"/>
    </source>
</evidence>